<organism evidence="2 3">
    <name type="scientific">Reyranella aquatilis</name>
    <dbReference type="NCBI Taxonomy" id="2035356"/>
    <lineage>
        <taxon>Bacteria</taxon>
        <taxon>Pseudomonadati</taxon>
        <taxon>Pseudomonadota</taxon>
        <taxon>Alphaproteobacteria</taxon>
        <taxon>Hyphomicrobiales</taxon>
        <taxon>Reyranellaceae</taxon>
        <taxon>Reyranella</taxon>
    </lineage>
</organism>
<evidence type="ECO:0008006" key="4">
    <source>
        <dbReference type="Google" id="ProtNLM"/>
    </source>
</evidence>
<name>A0ABS8KNR4_9HYPH</name>
<evidence type="ECO:0000256" key="1">
    <source>
        <dbReference type="SAM" id="MobiDB-lite"/>
    </source>
</evidence>
<accession>A0ABS8KNR4</accession>
<keyword evidence="3" id="KW-1185">Reference proteome</keyword>
<sequence length="189" mass="19852">MGSAVAGMLVVPSVFAQSIDARHWQGTTAVTRQPEHVVATTIAEWRSLWSRVGSPAPDMFEAGRMNAVGIFLGRRGGEGYAVNILSTARRRDRIVVVFEERMPAEMMTAQRAAPRPVAVGPLTNGPAASSPPSALPPGAAGFATPGGSAALSAPPPPATRPVGQPTSPWAIILINRADLPVSVEQRLFR</sequence>
<dbReference type="RefSeq" id="WP_230548902.1">
    <property type="nucleotide sequence ID" value="NZ_JAJISD010000001.1"/>
</dbReference>
<feature type="region of interest" description="Disordered" evidence="1">
    <location>
        <begin position="115"/>
        <end position="164"/>
    </location>
</feature>
<dbReference type="EMBL" id="JAJISD010000001">
    <property type="protein sequence ID" value="MCC8427679.1"/>
    <property type="molecule type" value="Genomic_DNA"/>
</dbReference>
<evidence type="ECO:0000313" key="2">
    <source>
        <dbReference type="EMBL" id="MCC8427679.1"/>
    </source>
</evidence>
<reference evidence="2 3" key="1">
    <citation type="submission" date="2021-11" db="EMBL/GenBank/DDBJ databases">
        <authorList>
            <person name="Lee D.-H."/>
            <person name="Kim S.-B."/>
        </authorList>
    </citation>
    <scope>NUCLEOTIDE SEQUENCE [LARGE SCALE GENOMIC DNA]</scope>
    <source>
        <strain evidence="2 3">KCTC 52223</strain>
    </source>
</reference>
<proteinExistence type="predicted"/>
<evidence type="ECO:0000313" key="3">
    <source>
        <dbReference type="Proteomes" id="UP001198862"/>
    </source>
</evidence>
<comment type="caution">
    <text evidence="2">The sequence shown here is derived from an EMBL/GenBank/DDBJ whole genome shotgun (WGS) entry which is preliminary data.</text>
</comment>
<protein>
    <recommendedName>
        <fullName evidence="4">PrcB C-terminal domain-containing protein</fullName>
    </recommendedName>
</protein>
<dbReference type="Proteomes" id="UP001198862">
    <property type="component" value="Unassembled WGS sequence"/>
</dbReference>
<feature type="compositionally biased region" description="Low complexity" evidence="1">
    <location>
        <begin position="125"/>
        <end position="152"/>
    </location>
</feature>
<gene>
    <name evidence="2" type="ORF">LJ725_01795</name>
</gene>